<gene>
    <name evidence="1" type="ORF">LY79DRAFT_247954</name>
</gene>
<comment type="caution">
    <text evidence="1">The sequence shown here is derived from an EMBL/GenBank/DDBJ whole genome shotgun (WGS) entry which is preliminary data.</text>
</comment>
<evidence type="ECO:0000313" key="1">
    <source>
        <dbReference type="EMBL" id="KAK1598560.1"/>
    </source>
</evidence>
<dbReference type="EMBL" id="JAHLJV010000004">
    <property type="protein sequence ID" value="KAK1598560.1"/>
    <property type="molecule type" value="Genomic_DNA"/>
</dbReference>
<proteinExistence type="predicted"/>
<sequence length="251" mass="27885">MIVLNVAVPLSTHATLLLFALIDIQPLRCPSSSAHTCRGRLSAGSRPWAVTSFLSMHDLGVHRSNNSAFTVKHDRAMAASYFAETRCLQQDACLPASYAPPPRYHTATLFHPRFFLFPAPRIRTTPELYTTQYPYGYTGRVHLLSWGAGLSKGLAQPSAAAYLLPSQALKRKQTCVSRLLTFMAFLRLQSIRQVSRHQNEAVDYHPFHSSPQRTEPSPPFLLLVPGGPAWFGPPMDGSSSLLAHRCLCLDW</sequence>
<dbReference type="GeneID" id="85436060"/>
<evidence type="ECO:0000313" key="2">
    <source>
        <dbReference type="Proteomes" id="UP001230504"/>
    </source>
</evidence>
<dbReference type="AlphaFoldDB" id="A0AAD8Q9P5"/>
<accession>A0AAD8Q9P5</accession>
<protein>
    <submittedName>
        <fullName evidence="1">Uncharacterized protein</fullName>
    </submittedName>
</protein>
<name>A0AAD8Q9P5_9PEZI</name>
<dbReference type="Proteomes" id="UP001230504">
    <property type="component" value="Unassembled WGS sequence"/>
</dbReference>
<reference evidence="1" key="1">
    <citation type="submission" date="2021-06" db="EMBL/GenBank/DDBJ databases">
        <title>Comparative genomics, transcriptomics and evolutionary studies reveal genomic signatures of adaptation to plant cell wall in hemibiotrophic fungi.</title>
        <authorList>
            <consortium name="DOE Joint Genome Institute"/>
            <person name="Baroncelli R."/>
            <person name="Diaz J.F."/>
            <person name="Benocci T."/>
            <person name="Peng M."/>
            <person name="Battaglia E."/>
            <person name="Haridas S."/>
            <person name="Andreopoulos W."/>
            <person name="Labutti K."/>
            <person name="Pangilinan J."/>
            <person name="Floch G.L."/>
            <person name="Makela M.R."/>
            <person name="Henrissat B."/>
            <person name="Grigoriev I.V."/>
            <person name="Crouch J.A."/>
            <person name="De Vries R.P."/>
            <person name="Sukno S.A."/>
            <person name="Thon M.R."/>
        </authorList>
    </citation>
    <scope>NUCLEOTIDE SEQUENCE</scope>
    <source>
        <strain evidence="1">CBS 125086</strain>
    </source>
</reference>
<keyword evidence="2" id="KW-1185">Reference proteome</keyword>
<organism evidence="1 2">
    <name type="scientific">Colletotrichum navitas</name>
    <dbReference type="NCBI Taxonomy" id="681940"/>
    <lineage>
        <taxon>Eukaryota</taxon>
        <taxon>Fungi</taxon>
        <taxon>Dikarya</taxon>
        <taxon>Ascomycota</taxon>
        <taxon>Pezizomycotina</taxon>
        <taxon>Sordariomycetes</taxon>
        <taxon>Hypocreomycetidae</taxon>
        <taxon>Glomerellales</taxon>
        <taxon>Glomerellaceae</taxon>
        <taxon>Colletotrichum</taxon>
        <taxon>Colletotrichum graminicola species complex</taxon>
    </lineage>
</organism>
<dbReference type="RefSeq" id="XP_060419237.1">
    <property type="nucleotide sequence ID" value="XM_060551820.1"/>
</dbReference>